<keyword evidence="2 5" id="KW-0378">Hydrolase</keyword>
<dbReference type="InterPro" id="IPR029000">
    <property type="entry name" value="Cyclophilin-like_dom_sf"/>
</dbReference>
<sequence>MPELTHRTPLHLCPLGDSAVVLQFGDEINLETHYRLRAVTQALEQRPFPGLVEFVPAYTTLTVYYDPWELSQHGKTDAYAEVVRQLEVLVELAAHFEPSPARLVELPVVYGGAYGPDLEEVATHAGLPTDEVVRLHSSGSYQVYMIGFTPGFPYLGGMDDRIATPRKTNPRTSIPAGSVGIAGAQTGVYSLSTPGGWQLIGRTPLTLFDPDRETPSLLQAGDEVRFIPISEEEYLERKEGQA</sequence>
<evidence type="ECO:0000256" key="3">
    <source>
        <dbReference type="ARBA" id="ARBA00022840"/>
    </source>
</evidence>
<dbReference type="GO" id="GO:0005524">
    <property type="term" value="F:ATP binding"/>
    <property type="evidence" value="ECO:0007669"/>
    <property type="project" value="UniProtKB-KW"/>
</dbReference>
<organism evidence="5 6">
    <name type="scientific">Pontibacter mangrovi</name>
    <dbReference type="NCBI Taxonomy" id="2589816"/>
    <lineage>
        <taxon>Bacteria</taxon>
        <taxon>Pseudomonadati</taxon>
        <taxon>Bacteroidota</taxon>
        <taxon>Cytophagia</taxon>
        <taxon>Cytophagales</taxon>
        <taxon>Hymenobacteraceae</taxon>
        <taxon>Pontibacter</taxon>
    </lineage>
</organism>
<evidence type="ECO:0000313" key="5">
    <source>
        <dbReference type="EMBL" id="TPE46318.1"/>
    </source>
</evidence>
<dbReference type="PANTHER" id="PTHR34698">
    <property type="entry name" value="5-OXOPROLINASE SUBUNIT B"/>
    <property type="match status" value="1"/>
</dbReference>
<dbReference type="SUPFAM" id="SSF50891">
    <property type="entry name" value="Cyclophilin-like"/>
    <property type="match status" value="1"/>
</dbReference>
<dbReference type="RefSeq" id="WP_140619240.1">
    <property type="nucleotide sequence ID" value="NZ_VFRQ01000001.1"/>
</dbReference>
<protein>
    <submittedName>
        <fullName evidence="5">5-oxoprolinase subunit PxpB</fullName>
        <ecNumber evidence="5">3.5.2.9</ecNumber>
    </submittedName>
</protein>
<dbReference type="Pfam" id="PF02682">
    <property type="entry name" value="CT_C_D"/>
    <property type="match status" value="1"/>
</dbReference>
<evidence type="ECO:0000256" key="1">
    <source>
        <dbReference type="ARBA" id="ARBA00022741"/>
    </source>
</evidence>
<keyword evidence="3" id="KW-0067">ATP-binding</keyword>
<evidence type="ECO:0000313" key="6">
    <source>
        <dbReference type="Proteomes" id="UP000316727"/>
    </source>
</evidence>
<dbReference type="SMART" id="SM00796">
    <property type="entry name" value="AHS1"/>
    <property type="match status" value="1"/>
</dbReference>
<proteinExistence type="predicted"/>
<dbReference type="OrthoDB" id="9778567at2"/>
<dbReference type="SUPFAM" id="SSF160467">
    <property type="entry name" value="PH0987 N-terminal domain-like"/>
    <property type="match status" value="1"/>
</dbReference>
<dbReference type="GO" id="GO:0017168">
    <property type="term" value="F:5-oxoprolinase (ATP-hydrolyzing) activity"/>
    <property type="evidence" value="ECO:0007669"/>
    <property type="project" value="UniProtKB-EC"/>
</dbReference>
<name>A0A501WA97_9BACT</name>
<gene>
    <name evidence="5" type="primary">pxpB</name>
    <name evidence="5" type="ORF">FJM65_02965</name>
</gene>
<keyword evidence="6" id="KW-1185">Reference proteome</keyword>
<feature type="domain" description="Carboxyltransferase" evidence="4">
    <location>
        <begin position="10"/>
        <end position="218"/>
    </location>
</feature>
<keyword evidence="1" id="KW-0547">Nucleotide-binding</keyword>
<dbReference type="EMBL" id="VFRQ01000001">
    <property type="protein sequence ID" value="TPE46318.1"/>
    <property type="molecule type" value="Genomic_DNA"/>
</dbReference>
<dbReference type="InterPro" id="IPR010016">
    <property type="entry name" value="PxpB"/>
</dbReference>
<dbReference type="EC" id="3.5.2.9" evidence="5"/>
<dbReference type="InterPro" id="IPR003833">
    <property type="entry name" value="CT_C_D"/>
</dbReference>
<dbReference type="PANTHER" id="PTHR34698:SF2">
    <property type="entry name" value="5-OXOPROLINASE SUBUNIT B"/>
    <property type="match status" value="1"/>
</dbReference>
<evidence type="ECO:0000259" key="4">
    <source>
        <dbReference type="SMART" id="SM00796"/>
    </source>
</evidence>
<dbReference type="NCBIfam" id="TIGR00370">
    <property type="entry name" value="5-oxoprolinase subunit PxpB"/>
    <property type="match status" value="1"/>
</dbReference>
<comment type="caution">
    <text evidence="5">The sequence shown here is derived from an EMBL/GenBank/DDBJ whole genome shotgun (WGS) entry which is preliminary data.</text>
</comment>
<reference evidence="5 6" key="1">
    <citation type="submission" date="2019-06" db="EMBL/GenBank/DDBJ databases">
        <title>A novel bacterium of genus Pontibacter, isolated from marine sediment.</title>
        <authorList>
            <person name="Huang H."/>
            <person name="Mo K."/>
            <person name="Hu Y."/>
        </authorList>
    </citation>
    <scope>NUCLEOTIDE SEQUENCE [LARGE SCALE GENOMIC DNA]</scope>
    <source>
        <strain evidence="5 6">HB172049</strain>
    </source>
</reference>
<accession>A0A501WA97</accession>
<dbReference type="Proteomes" id="UP000316727">
    <property type="component" value="Unassembled WGS sequence"/>
</dbReference>
<dbReference type="Gene3D" id="3.30.1360.40">
    <property type="match status" value="1"/>
</dbReference>
<dbReference type="Gene3D" id="2.40.100.10">
    <property type="entry name" value="Cyclophilin-like"/>
    <property type="match status" value="1"/>
</dbReference>
<evidence type="ECO:0000256" key="2">
    <source>
        <dbReference type="ARBA" id="ARBA00022801"/>
    </source>
</evidence>
<dbReference type="AlphaFoldDB" id="A0A501WA97"/>